<keyword evidence="4 15" id="KW-0227">DNA damage</keyword>
<evidence type="ECO:0000256" key="10">
    <source>
        <dbReference type="ARBA" id="ARBA00023204"/>
    </source>
</evidence>
<sequence length="711" mass="79576">MKKELACDSMRRRVLLCFVSFGEGAAMELQTSLLELKGVGAKKYEALNKIGLFTVYDLLTYYPRTYEDRRVLTPLAAIAVGEQQAVTGVIRHIAERRTGRGIHILSVDIDDGTGFLQVTFFNQKFLKGKLKAGMQLFAVGKIDYAFGGRGKKQMSQVKDFSLMEKGGEAALGILPVYAASGSLNQKFFRTLLTGVFQGIGKIVETLPESICQRYRLVAREEAYREVHFPESPEALHLARERLIFEELYLIQCGLLLLRRESREKRKGVRHLGASRLSRGAREALPFRLTEDQEKAWRDIRQDMELALPMRRLVQGDVSSGKTALALLALVKTVENGFQGAFMAPTEILARQHFDKFSELLRDLPVRLLLLTGRLSKKEREAAYAAIEAHDVDIVIGTHALIQEPVAFAALGLVVTDEQHRFGVEQRAALEKRAHLTPDMLVMTATPIPRTMTLTVYGDLDVSRIEHLPPGRVPVETFVRTPARRDLIYRFVRQEIERGRQAYVVCPLVEESDTLDLPSAQEVYAELSAGVFREVRCGLVHGKLRGKEKEAVMADFHAGKLDVLVTTTVIEVGVDVPNASIMVIENAERFGLAQLHQLRGRVGRGAHRSYCILVSAARTAAAKKRLALLESVRDGFVLAEEDLKLRGPGQFFGAMQHGLPDLKMADALRDVDILLKARRAALETMESPAMRKEVAEILRLEYKEFFAKITEV</sequence>
<dbReference type="STRING" id="546271.Selsp_0820"/>
<dbReference type="EMBL" id="ACKP02000017">
    <property type="protein sequence ID" value="EEX77398.1"/>
    <property type="molecule type" value="Genomic_DNA"/>
</dbReference>
<name>C9LUR3_SELS3</name>
<dbReference type="CDD" id="cd17992">
    <property type="entry name" value="DEXHc_RecG"/>
    <property type="match status" value="1"/>
</dbReference>
<dbReference type="Pfam" id="PF00271">
    <property type="entry name" value="Helicase_C"/>
    <property type="match status" value="1"/>
</dbReference>
<dbReference type="Gene3D" id="3.40.50.300">
    <property type="entry name" value="P-loop containing nucleotide triphosphate hydrolases"/>
    <property type="match status" value="2"/>
</dbReference>
<organism evidence="18 19">
    <name type="scientific">Selenomonas sputigena (strain ATCC 35185 / DSM 20758 / CCUG 44933 / VPI D19B-28)</name>
    <dbReference type="NCBI Taxonomy" id="546271"/>
    <lineage>
        <taxon>Bacteria</taxon>
        <taxon>Bacillati</taxon>
        <taxon>Bacillota</taxon>
        <taxon>Negativicutes</taxon>
        <taxon>Selenomonadales</taxon>
        <taxon>Selenomonadaceae</taxon>
        <taxon>Selenomonas</taxon>
    </lineage>
</organism>
<dbReference type="InterPro" id="IPR014001">
    <property type="entry name" value="Helicase_ATP-bd"/>
</dbReference>
<dbReference type="NCBIfam" id="NF008165">
    <property type="entry name" value="PRK10917.1-3"/>
    <property type="match status" value="1"/>
</dbReference>
<keyword evidence="7 15" id="KW-0067">ATP-binding</keyword>
<dbReference type="GO" id="GO:0043138">
    <property type="term" value="F:3'-5' DNA helicase activity"/>
    <property type="evidence" value="ECO:0007669"/>
    <property type="project" value="UniProtKB-EC"/>
</dbReference>
<evidence type="ECO:0000256" key="5">
    <source>
        <dbReference type="ARBA" id="ARBA00022801"/>
    </source>
</evidence>
<dbReference type="InterPro" id="IPR004609">
    <property type="entry name" value="ATP-dep_DNA_helicase_RecG"/>
</dbReference>
<comment type="catalytic activity">
    <reaction evidence="14 15">
        <text>ATP + H2O = ADP + phosphate + H(+)</text>
        <dbReference type="Rhea" id="RHEA:13065"/>
        <dbReference type="ChEBI" id="CHEBI:15377"/>
        <dbReference type="ChEBI" id="CHEBI:15378"/>
        <dbReference type="ChEBI" id="CHEBI:30616"/>
        <dbReference type="ChEBI" id="CHEBI:43474"/>
        <dbReference type="ChEBI" id="CHEBI:456216"/>
        <dbReference type="EC" id="5.6.2.4"/>
    </reaction>
</comment>
<feature type="domain" description="Helicase ATP-binding" evidence="16">
    <location>
        <begin position="302"/>
        <end position="464"/>
    </location>
</feature>
<dbReference type="Gene3D" id="2.40.50.140">
    <property type="entry name" value="Nucleic acid-binding proteins"/>
    <property type="match status" value="1"/>
</dbReference>
<dbReference type="SMART" id="SM00490">
    <property type="entry name" value="HELICc"/>
    <property type="match status" value="1"/>
</dbReference>
<dbReference type="PANTHER" id="PTHR47964">
    <property type="entry name" value="ATP-DEPENDENT DNA HELICASE HOMOLOG RECG, CHLOROPLASTIC"/>
    <property type="match status" value="1"/>
</dbReference>
<evidence type="ECO:0000256" key="4">
    <source>
        <dbReference type="ARBA" id="ARBA00022763"/>
    </source>
</evidence>
<dbReference type="InterPro" id="IPR047112">
    <property type="entry name" value="RecG/Mfd"/>
</dbReference>
<comment type="function">
    <text evidence="15">Plays a critical role in recombination and DNA repair. Helps process Holliday junction intermediates to mature products by catalyzing branch migration. Has replication fork regression activity, unwinds stalled or blocked replication forks to make a HJ that can be resolved. Has a DNA unwinding activity characteristic of a DNA helicase with 3'-5' polarity.</text>
</comment>
<evidence type="ECO:0000256" key="6">
    <source>
        <dbReference type="ARBA" id="ARBA00022806"/>
    </source>
</evidence>
<evidence type="ECO:0000256" key="8">
    <source>
        <dbReference type="ARBA" id="ARBA00023125"/>
    </source>
</evidence>
<dbReference type="InterPro" id="IPR001650">
    <property type="entry name" value="Helicase_C-like"/>
</dbReference>
<evidence type="ECO:0000256" key="15">
    <source>
        <dbReference type="RuleBase" id="RU363016"/>
    </source>
</evidence>
<evidence type="ECO:0000259" key="17">
    <source>
        <dbReference type="PROSITE" id="PS51194"/>
    </source>
</evidence>
<evidence type="ECO:0000313" key="19">
    <source>
        <dbReference type="Proteomes" id="UP000003505"/>
    </source>
</evidence>
<dbReference type="GO" id="GO:0003677">
    <property type="term" value="F:DNA binding"/>
    <property type="evidence" value="ECO:0007669"/>
    <property type="project" value="UniProtKB-KW"/>
</dbReference>
<evidence type="ECO:0000256" key="2">
    <source>
        <dbReference type="ARBA" id="ARBA00017846"/>
    </source>
</evidence>
<dbReference type="Pfam" id="PF00270">
    <property type="entry name" value="DEAD"/>
    <property type="match status" value="1"/>
</dbReference>
<dbReference type="Pfam" id="PF19833">
    <property type="entry name" value="RecG_dom3_C"/>
    <property type="match status" value="1"/>
</dbReference>
<keyword evidence="3 15" id="KW-0547">Nucleotide-binding</keyword>
<dbReference type="InterPro" id="IPR033454">
    <property type="entry name" value="RecG_wedge"/>
</dbReference>
<evidence type="ECO:0000256" key="7">
    <source>
        <dbReference type="ARBA" id="ARBA00022840"/>
    </source>
</evidence>
<dbReference type="Pfam" id="PF17191">
    <property type="entry name" value="RecG_wedge"/>
    <property type="match status" value="1"/>
</dbReference>
<evidence type="ECO:0000256" key="13">
    <source>
        <dbReference type="ARBA" id="ARBA00034808"/>
    </source>
</evidence>
<dbReference type="eggNOG" id="COG1200">
    <property type="taxonomic scope" value="Bacteria"/>
</dbReference>
<protein>
    <recommendedName>
        <fullName evidence="2 15">ATP-dependent DNA helicase RecG</fullName>
        <ecNumber evidence="13 15">5.6.2.4</ecNumber>
    </recommendedName>
</protein>
<accession>C9LUR3</accession>
<keyword evidence="8" id="KW-0238">DNA-binding</keyword>
<dbReference type="InterPro" id="IPR011545">
    <property type="entry name" value="DEAD/DEAH_box_helicase_dom"/>
</dbReference>
<dbReference type="GO" id="GO:0006281">
    <property type="term" value="P:DNA repair"/>
    <property type="evidence" value="ECO:0007669"/>
    <property type="project" value="UniProtKB-UniRule"/>
</dbReference>
<dbReference type="AlphaFoldDB" id="C9LUR3"/>
<dbReference type="GO" id="GO:0016887">
    <property type="term" value="F:ATP hydrolysis activity"/>
    <property type="evidence" value="ECO:0007669"/>
    <property type="project" value="RHEA"/>
</dbReference>
<gene>
    <name evidence="18" type="primary">recG</name>
    <name evidence="18" type="ORF">SELSPUOL_01200</name>
</gene>
<dbReference type="PANTHER" id="PTHR47964:SF1">
    <property type="entry name" value="ATP-DEPENDENT DNA HELICASE HOMOLOG RECG, CHLOROPLASTIC"/>
    <property type="match status" value="1"/>
</dbReference>
<evidence type="ECO:0000256" key="14">
    <source>
        <dbReference type="ARBA" id="ARBA00048988"/>
    </source>
</evidence>
<dbReference type="NCBIfam" id="TIGR00643">
    <property type="entry name" value="recG"/>
    <property type="match status" value="1"/>
</dbReference>
<dbReference type="PROSITE" id="PS51194">
    <property type="entry name" value="HELICASE_CTER"/>
    <property type="match status" value="1"/>
</dbReference>
<keyword evidence="6 15" id="KW-0347">Helicase</keyword>
<dbReference type="InterPro" id="IPR027417">
    <property type="entry name" value="P-loop_NTPase"/>
</dbReference>
<dbReference type="SUPFAM" id="SSF50249">
    <property type="entry name" value="Nucleic acid-binding proteins"/>
    <property type="match status" value="1"/>
</dbReference>
<comment type="catalytic activity">
    <reaction evidence="12 15">
        <text>Couples ATP hydrolysis with the unwinding of duplex DNA by translocating in the 3'-5' direction.</text>
        <dbReference type="EC" id="5.6.2.4"/>
    </reaction>
</comment>
<evidence type="ECO:0000256" key="11">
    <source>
        <dbReference type="ARBA" id="ARBA00023235"/>
    </source>
</evidence>
<dbReference type="InterPro" id="IPR012340">
    <property type="entry name" value="NA-bd_OB-fold"/>
</dbReference>
<comment type="caution">
    <text evidence="18">The sequence shown here is derived from an EMBL/GenBank/DDBJ whole genome shotgun (WGS) entry which is preliminary data.</text>
</comment>
<keyword evidence="11" id="KW-0413">Isomerase</keyword>
<dbReference type="GO" id="GO:0005524">
    <property type="term" value="F:ATP binding"/>
    <property type="evidence" value="ECO:0007669"/>
    <property type="project" value="UniProtKB-KW"/>
</dbReference>
<keyword evidence="10 15" id="KW-0234">DNA repair</keyword>
<comment type="similarity">
    <text evidence="1 15">Belongs to the helicase family. RecG subfamily.</text>
</comment>
<evidence type="ECO:0000256" key="9">
    <source>
        <dbReference type="ARBA" id="ARBA00023172"/>
    </source>
</evidence>
<evidence type="ECO:0000259" key="16">
    <source>
        <dbReference type="PROSITE" id="PS51192"/>
    </source>
</evidence>
<dbReference type="InterPro" id="IPR045562">
    <property type="entry name" value="RecG_dom3_C"/>
</dbReference>
<proteinExistence type="inferred from homology"/>
<evidence type="ECO:0000313" key="18">
    <source>
        <dbReference type="EMBL" id="EEX77398.1"/>
    </source>
</evidence>
<reference evidence="18 19" key="1">
    <citation type="submission" date="2009-09" db="EMBL/GenBank/DDBJ databases">
        <authorList>
            <person name="Weinstock G."/>
            <person name="Sodergren E."/>
            <person name="Clifton S."/>
            <person name="Fulton L."/>
            <person name="Fulton B."/>
            <person name="Courtney L."/>
            <person name="Fronick C."/>
            <person name="Harrison M."/>
            <person name="Strong C."/>
            <person name="Farmer C."/>
            <person name="Delahaunty K."/>
            <person name="Markovic C."/>
            <person name="Hall O."/>
            <person name="Minx P."/>
            <person name="Tomlinson C."/>
            <person name="Mitreva M."/>
            <person name="Nelson J."/>
            <person name="Hou S."/>
            <person name="Wollam A."/>
            <person name="Pepin K.H."/>
            <person name="Johnson M."/>
            <person name="Bhonagiri V."/>
            <person name="Nash W.E."/>
            <person name="Warren W."/>
            <person name="Chinwalla A."/>
            <person name="Mardis E.R."/>
            <person name="Wilson R.K."/>
        </authorList>
    </citation>
    <scope>NUCLEOTIDE SEQUENCE [LARGE SCALE GENOMIC DNA]</scope>
    <source>
        <strain evidence="19">ATCC 35185 / DSM 20758 / VPI D19B-28</strain>
    </source>
</reference>
<keyword evidence="5 15" id="KW-0378">Hydrolase</keyword>
<dbReference type="GO" id="GO:0006310">
    <property type="term" value="P:DNA recombination"/>
    <property type="evidence" value="ECO:0007669"/>
    <property type="project" value="UniProtKB-UniRule"/>
</dbReference>
<dbReference type="Proteomes" id="UP000003505">
    <property type="component" value="Unassembled WGS sequence"/>
</dbReference>
<evidence type="ECO:0000256" key="1">
    <source>
        <dbReference type="ARBA" id="ARBA00007504"/>
    </source>
</evidence>
<keyword evidence="9 15" id="KW-0233">DNA recombination</keyword>
<dbReference type="SUPFAM" id="SSF52540">
    <property type="entry name" value="P-loop containing nucleoside triphosphate hydrolases"/>
    <property type="match status" value="2"/>
</dbReference>
<dbReference type="NCBIfam" id="NF008168">
    <property type="entry name" value="PRK10917.2-2"/>
    <property type="match status" value="1"/>
</dbReference>
<evidence type="ECO:0000256" key="3">
    <source>
        <dbReference type="ARBA" id="ARBA00022741"/>
    </source>
</evidence>
<dbReference type="PROSITE" id="PS51192">
    <property type="entry name" value="HELICASE_ATP_BIND_1"/>
    <property type="match status" value="1"/>
</dbReference>
<dbReference type="CDD" id="cd04488">
    <property type="entry name" value="RecG_wedge_OBF"/>
    <property type="match status" value="1"/>
</dbReference>
<evidence type="ECO:0000256" key="12">
    <source>
        <dbReference type="ARBA" id="ARBA00034617"/>
    </source>
</evidence>
<dbReference type="SMART" id="SM00487">
    <property type="entry name" value="DEXDc"/>
    <property type="match status" value="1"/>
</dbReference>
<dbReference type="EC" id="5.6.2.4" evidence="13 15"/>
<feature type="domain" description="Helicase C-terminal" evidence="17">
    <location>
        <begin position="482"/>
        <end position="643"/>
    </location>
</feature>